<protein>
    <recommendedName>
        <fullName evidence="2">EF-hand domain-containing protein</fullName>
    </recommendedName>
</protein>
<dbReference type="CDD" id="cd00051">
    <property type="entry name" value="EFh"/>
    <property type="match status" value="1"/>
</dbReference>
<dbReference type="PROSITE" id="PS50222">
    <property type="entry name" value="EF_HAND_2"/>
    <property type="match status" value="1"/>
</dbReference>
<keyword evidence="4" id="KW-1185">Reference proteome</keyword>
<proteinExistence type="predicted"/>
<dbReference type="InterPro" id="IPR002048">
    <property type="entry name" value="EF_hand_dom"/>
</dbReference>
<dbReference type="EMBL" id="PGGS01001371">
    <property type="protein sequence ID" value="PNH00481.1"/>
    <property type="molecule type" value="Genomic_DNA"/>
</dbReference>
<feature type="domain" description="EF-hand" evidence="2">
    <location>
        <begin position="1"/>
        <end position="29"/>
    </location>
</feature>
<organism evidence="3 4">
    <name type="scientific">Tetrabaena socialis</name>
    <dbReference type="NCBI Taxonomy" id="47790"/>
    <lineage>
        <taxon>Eukaryota</taxon>
        <taxon>Viridiplantae</taxon>
        <taxon>Chlorophyta</taxon>
        <taxon>core chlorophytes</taxon>
        <taxon>Chlorophyceae</taxon>
        <taxon>CS clade</taxon>
        <taxon>Chlamydomonadales</taxon>
        <taxon>Tetrabaenaceae</taxon>
        <taxon>Tetrabaena</taxon>
    </lineage>
</organism>
<dbReference type="Pfam" id="PF13833">
    <property type="entry name" value="EF-hand_8"/>
    <property type="match status" value="1"/>
</dbReference>
<dbReference type="AlphaFoldDB" id="A0A2J7ZJN6"/>
<sequence length="126" mass="13047">GIFVVFDDDKSGELDQDEFVSALELTGHSKEEAMGMFKAVDMDGSGLVSCRQGGGDRVLSSSATQPPSAVRMISRRPVPPAVRTSVGSYCSPGFAVLRRASIQARAPTAAAKAPTAAAITWVGACS</sequence>
<dbReference type="GO" id="GO:0005509">
    <property type="term" value="F:calcium ion binding"/>
    <property type="evidence" value="ECO:0007669"/>
    <property type="project" value="InterPro"/>
</dbReference>
<dbReference type="Gene3D" id="1.10.238.10">
    <property type="entry name" value="EF-hand"/>
    <property type="match status" value="1"/>
</dbReference>
<evidence type="ECO:0000256" key="1">
    <source>
        <dbReference type="ARBA" id="ARBA00022837"/>
    </source>
</evidence>
<name>A0A2J7ZJN6_9CHLO</name>
<evidence type="ECO:0000259" key="2">
    <source>
        <dbReference type="PROSITE" id="PS50222"/>
    </source>
</evidence>
<evidence type="ECO:0000313" key="3">
    <source>
        <dbReference type="EMBL" id="PNH00481.1"/>
    </source>
</evidence>
<gene>
    <name evidence="3" type="ORF">TSOC_013694</name>
</gene>
<dbReference type="OrthoDB" id="531745at2759"/>
<dbReference type="Proteomes" id="UP000236333">
    <property type="component" value="Unassembled WGS sequence"/>
</dbReference>
<keyword evidence="1" id="KW-0106">Calcium</keyword>
<dbReference type="InterPro" id="IPR011992">
    <property type="entry name" value="EF-hand-dom_pair"/>
</dbReference>
<reference evidence="3 4" key="1">
    <citation type="journal article" date="2017" name="Mol. Biol. Evol.">
        <title>The 4-celled Tetrabaena socialis nuclear genome reveals the essential components for genetic control of cell number at the origin of multicellularity in the volvocine lineage.</title>
        <authorList>
            <person name="Featherston J."/>
            <person name="Arakaki Y."/>
            <person name="Hanschen E.R."/>
            <person name="Ferris P.J."/>
            <person name="Michod R.E."/>
            <person name="Olson B.J.S.C."/>
            <person name="Nozaki H."/>
            <person name="Durand P.M."/>
        </authorList>
    </citation>
    <scope>NUCLEOTIDE SEQUENCE [LARGE SCALE GENOMIC DNA]</scope>
    <source>
        <strain evidence="3 4">NIES-571</strain>
    </source>
</reference>
<dbReference type="InterPro" id="IPR018247">
    <property type="entry name" value="EF_Hand_1_Ca_BS"/>
</dbReference>
<dbReference type="SUPFAM" id="SSF47473">
    <property type="entry name" value="EF-hand"/>
    <property type="match status" value="1"/>
</dbReference>
<feature type="non-terminal residue" evidence="3">
    <location>
        <position position="1"/>
    </location>
</feature>
<evidence type="ECO:0000313" key="4">
    <source>
        <dbReference type="Proteomes" id="UP000236333"/>
    </source>
</evidence>
<comment type="caution">
    <text evidence="3">The sequence shown here is derived from an EMBL/GenBank/DDBJ whole genome shotgun (WGS) entry which is preliminary data.</text>
</comment>
<accession>A0A2J7ZJN6</accession>
<dbReference type="PROSITE" id="PS00018">
    <property type="entry name" value="EF_HAND_1"/>
    <property type="match status" value="1"/>
</dbReference>